<feature type="region of interest" description="Disordered" evidence="1">
    <location>
        <begin position="1"/>
        <end position="83"/>
    </location>
</feature>
<sequence>MNSRACSRGAGSRVPASEYRLEPEKSCHSRQQMQSEDKDAPAPPASHTGAAPLLTDPPPRSRSIPAHLLLFPARSQDSGMTAR</sequence>
<accession>A0A834FFD6</accession>
<comment type="caution">
    <text evidence="2">The sequence shown here is derived from an EMBL/GenBank/DDBJ whole genome shotgun (WGS) entry which is preliminary data.</text>
</comment>
<gene>
    <name evidence="2" type="ORF">FQA47_012887</name>
</gene>
<proteinExistence type="predicted"/>
<reference evidence="2" key="1">
    <citation type="journal article" name="BMC Genomics">
        <title>Long-read sequencing and de novo genome assembly of marine medaka (Oryzias melastigma).</title>
        <authorList>
            <person name="Liang P."/>
            <person name="Saqib H.S.A."/>
            <person name="Ni X."/>
            <person name="Shen Y."/>
        </authorList>
    </citation>
    <scope>NUCLEOTIDE SEQUENCE</scope>
    <source>
        <strain evidence="2">Bigg-433</strain>
    </source>
</reference>
<dbReference type="Proteomes" id="UP000646548">
    <property type="component" value="Unassembled WGS sequence"/>
</dbReference>
<protein>
    <submittedName>
        <fullName evidence="2">Uncharacterized protein</fullName>
    </submittedName>
</protein>
<dbReference type="AlphaFoldDB" id="A0A834FFD6"/>
<name>A0A834FFD6_ORYME</name>
<dbReference type="EMBL" id="WKFB01000182">
    <property type="protein sequence ID" value="KAF6732831.1"/>
    <property type="molecule type" value="Genomic_DNA"/>
</dbReference>
<evidence type="ECO:0000313" key="2">
    <source>
        <dbReference type="EMBL" id="KAF6732831.1"/>
    </source>
</evidence>
<evidence type="ECO:0000313" key="3">
    <source>
        <dbReference type="Proteomes" id="UP000646548"/>
    </source>
</evidence>
<evidence type="ECO:0000256" key="1">
    <source>
        <dbReference type="SAM" id="MobiDB-lite"/>
    </source>
</evidence>
<organism evidence="2 3">
    <name type="scientific">Oryzias melastigma</name>
    <name type="common">Marine medaka</name>
    <dbReference type="NCBI Taxonomy" id="30732"/>
    <lineage>
        <taxon>Eukaryota</taxon>
        <taxon>Metazoa</taxon>
        <taxon>Chordata</taxon>
        <taxon>Craniata</taxon>
        <taxon>Vertebrata</taxon>
        <taxon>Euteleostomi</taxon>
        <taxon>Actinopterygii</taxon>
        <taxon>Neopterygii</taxon>
        <taxon>Teleostei</taxon>
        <taxon>Neoteleostei</taxon>
        <taxon>Acanthomorphata</taxon>
        <taxon>Ovalentaria</taxon>
        <taxon>Atherinomorphae</taxon>
        <taxon>Beloniformes</taxon>
        <taxon>Adrianichthyidae</taxon>
        <taxon>Oryziinae</taxon>
        <taxon>Oryzias</taxon>
    </lineage>
</organism>